<comment type="caution">
    <text evidence="2">The sequence shown here is derived from an EMBL/GenBank/DDBJ whole genome shotgun (WGS) entry which is preliminary data.</text>
</comment>
<dbReference type="EMBL" id="BJYE01000011">
    <property type="protein sequence ID" value="GEN56705.1"/>
    <property type="molecule type" value="Genomic_DNA"/>
</dbReference>
<dbReference type="STRING" id="442899.SAMN05720591_11060"/>
<sequence length="351" mass="41256">MINYLLLYILRKLDGDRSPAAAFHILTGKKSSQIVQDTNLFNLEPFLNILPNYERLDFNHDIAFLVSKGYLEVLNEKMTRVTKEGIAYLDQHEMARFFNVFTVSNSNKDRQIFTARFYLTIQTFTYRVMQQKGFMPVEEDVTIQAFVKQIYKRYNHQLIDWLEDCYRFLREVLEQYPDNMRHIYLDRLSTYSGSGASLQQLKVQYNMTVSDILLTLAMIETHLMKLSIENQTILTELLPRSVNQTAIERFMTRSAIKTYQLVKKGCTLEELVEMRQLKRGTIEDHLVEICILDPEFRIDSYVDPLTIKKVMRVISELNTHKLTLIKKALPEDIPYFHVRLVLVKSKEGLTL</sequence>
<reference evidence="2 3" key="1">
    <citation type="submission" date="2019-07" db="EMBL/GenBank/DDBJ databases">
        <title>Whole genome shotgun sequence of Halolactibacillus alkaliphilus NBRC 103919.</title>
        <authorList>
            <person name="Hosoyama A."/>
            <person name="Uohara A."/>
            <person name="Ohji S."/>
            <person name="Ichikawa N."/>
        </authorList>
    </citation>
    <scope>NUCLEOTIDE SEQUENCE [LARGE SCALE GENOMIC DNA]</scope>
    <source>
        <strain evidence="2 3">NBRC 103919</strain>
    </source>
</reference>
<feature type="domain" description="Helicase Helix-turn-helix" evidence="1">
    <location>
        <begin position="255"/>
        <end position="342"/>
    </location>
</feature>
<dbReference type="Proteomes" id="UP000321400">
    <property type="component" value="Unassembled WGS sequence"/>
</dbReference>
<dbReference type="RefSeq" id="WP_089801250.1">
    <property type="nucleotide sequence ID" value="NZ_BJYE01000011.1"/>
</dbReference>
<dbReference type="Pfam" id="PF14493">
    <property type="entry name" value="HTH_40"/>
    <property type="match status" value="1"/>
</dbReference>
<gene>
    <name evidence="2" type="primary">ypbB</name>
    <name evidence="2" type="ORF">HAL01_11690</name>
</gene>
<dbReference type="InterPro" id="IPR029491">
    <property type="entry name" value="Helicase_HTH"/>
</dbReference>
<evidence type="ECO:0000313" key="2">
    <source>
        <dbReference type="EMBL" id="GEN56705.1"/>
    </source>
</evidence>
<organism evidence="2 3">
    <name type="scientific">Halolactibacillus alkaliphilus</name>
    <dbReference type="NCBI Taxonomy" id="442899"/>
    <lineage>
        <taxon>Bacteria</taxon>
        <taxon>Bacillati</taxon>
        <taxon>Bacillota</taxon>
        <taxon>Bacilli</taxon>
        <taxon>Bacillales</taxon>
        <taxon>Bacillaceae</taxon>
        <taxon>Halolactibacillus</taxon>
    </lineage>
</organism>
<evidence type="ECO:0000259" key="1">
    <source>
        <dbReference type="Pfam" id="PF14493"/>
    </source>
</evidence>
<keyword evidence="3" id="KW-1185">Reference proteome</keyword>
<protein>
    <recommendedName>
        <fullName evidence="1">Helicase Helix-turn-helix domain-containing protein</fullName>
    </recommendedName>
</protein>
<evidence type="ECO:0000313" key="3">
    <source>
        <dbReference type="Proteomes" id="UP000321400"/>
    </source>
</evidence>
<dbReference type="AlphaFoldDB" id="A0A511X198"/>
<accession>A0A511X198</accession>
<name>A0A511X198_9BACI</name>
<dbReference type="OrthoDB" id="2354672at2"/>
<proteinExistence type="predicted"/>